<feature type="compositionally biased region" description="Polar residues" evidence="7">
    <location>
        <begin position="40"/>
        <end position="52"/>
    </location>
</feature>
<evidence type="ECO:0000256" key="3">
    <source>
        <dbReference type="ARBA" id="ARBA00023136"/>
    </source>
</evidence>
<dbReference type="KEGG" id="salm:D0Y50_18400"/>
<dbReference type="Pfam" id="PF13627">
    <property type="entry name" value="LptM_cons"/>
    <property type="match status" value="1"/>
</dbReference>
<reference evidence="8 9" key="1">
    <citation type="submission" date="2018-08" db="EMBL/GenBank/DDBJ databases">
        <title>Salinimonas sediminis sp. nov., a piezophilic bacterium isolated from a deep-sea sediment sample from the New Britain Trench.</title>
        <authorList>
            <person name="Cao J."/>
        </authorList>
    </citation>
    <scope>NUCLEOTIDE SEQUENCE [LARGE SCALE GENOMIC DNA]</scope>
    <source>
        <strain evidence="8 9">N102</strain>
    </source>
</reference>
<dbReference type="NCBIfam" id="NF047847">
    <property type="entry name" value="SS_mature_LptM"/>
    <property type="match status" value="1"/>
</dbReference>
<evidence type="ECO:0000256" key="1">
    <source>
        <dbReference type="ARBA" id="ARBA00004459"/>
    </source>
</evidence>
<evidence type="ECO:0000256" key="2">
    <source>
        <dbReference type="ARBA" id="ARBA00022729"/>
    </source>
</evidence>
<keyword evidence="4" id="KW-0564">Palmitate</keyword>
<evidence type="ECO:0000313" key="8">
    <source>
        <dbReference type="EMBL" id="AXR08149.1"/>
    </source>
</evidence>
<dbReference type="AlphaFoldDB" id="A0A346NRJ2"/>
<dbReference type="Proteomes" id="UP000262073">
    <property type="component" value="Chromosome"/>
</dbReference>
<organism evidence="8 9">
    <name type="scientific">Salinimonas sediminis</name>
    <dbReference type="NCBI Taxonomy" id="2303538"/>
    <lineage>
        <taxon>Bacteria</taxon>
        <taxon>Pseudomonadati</taxon>
        <taxon>Pseudomonadota</taxon>
        <taxon>Gammaproteobacteria</taxon>
        <taxon>Alteromonadales</taxon>
        <taxon>Alteromonadaceae</taxon>
        <taxon>Alteromonas/Salinimonas group</taxon>
        <taxon>Salinimonas</taxon>
    </lineage>
</organism>
<keyword evidence="9" id="KW-1185">Reference proteome</keyword>
<evidence type="ECO:0008006" key="10">
    <source>
        <dbReference type="Google" id="ProtNLM"/>
    </source>
</evidence>
<evidence type="ECO:0000313" key="9">
    <source>
        <dbReference type="Proteomes" id="UP000262073"/>
    </source>
</evidence>
<dbReference type="InterPro" id="IPR032831">
    <property type="entry name" value="LptM_cons"/>
</dbReference>
<keyword evidence="5" id="KW-0998">Cell outer membrane</keyword>
<keyword evidence="6" id="KW-0449">Lipoprotein</keyword>
<evidence type="ECO:0000256" key="7">
    <source>
        <dbReference type="SAM" id="MobiDB-lite"/>
    </source>
</evidence>
<comment type="subcellular location">
    <subcellularLocation>
        <location evidence="1">Cell outer membrane</location>
        <topology evidence="1">Lipid-anchor</topology>
    </subcellularLocation>
</comment>
<name>A0A346NRJ2_9ALTE</name>
<protein>
    <recommendedName>
        <fullName evidence="10">Lipoprotein</fullName>
    </recommendedName>
</protein>
<evidence type="ECO:0000256" key="4">
    <source>
        <dbReference type="ARBA" id="ARBA00023139"/>
    </source>
</evidence>
<proteinExistence type="predicted"/>
<evidence type="ECO:0000256" key="6">
    <source>
        <dbReference type="ARBA" id="ARBA00023288"/>
    </source>
</evidence>
<evidence type="ECO:0000256" key="5">
    <source>
        <dbReference type="ARBA" id="ARBA00023237"/>
    </source>
</evidence>
<dbReference type="GO" id="GO:0009279">
    <property type="term" value="C:cell outer membrane"/>
    <property type="evidence" value="ECO:0007669"/>
    <property type="project" value="UniProtKB-SubCell"/>
</dbReference>
<gene>
    <name evidence="8" type="ORF">D0Y50_18400</name>
</gene>
<accession>A0A346NRJ2</accession>
<keyword evidence="3" id="KW-0472">Membrane</keyword>
<sequence length="59" mass="6270">MPDGTDVLKKPCLLLIFVLSSALLSACGYRGDLYLPDEAQSNQTEAQDSTPANAAKGRD</sequence>
<feature type="region of interest" description="Disordered" evidence="7">
    <location>
        <begin position="40"/>
        <end position="59"/>
    </location>
</feature>
<keyword evidence="2" id="KW-0732">Signal</keyword>
<dbReference type="EMBL" id="CP031769">
    <property type="protein sequence ID" value="AXR08149.1"/>
    <property type="molecule type" value="Genomic_DNA"/>
</dbReference>